<evidence type="ECO:0000256" key="1">
    <source>
        <dbReference type="ARBA" id="ARBA00022574"/>
    </source>
</evidence>
<dbReference type="Gene3D" id="2.130.10.10">
    <property type="entry name" value="YVTN repeat-like/Quinoprotein amine dehydrogenase"/>
    <property type="match status" value="2"/>
</dbReference>
<dbReference type="PANTHER" id="PTHR22838">
    <property type="entry name" value="WD REPEAT PROTEIN 26-RELATED"/>
    <property type="match status" value="1"/>
</dbReference>
<dbReference type="InterPro" id="IPR036322">
    <property type="entry name" value="WD40_repeat_dom_sf"/>
</dbReference>
<dbReference type="EMBL" id="JAAAIN010000670">
    <property type="protein sequence ID" value="KAG0311868.1"/>
    <property type="molecule type" value="Genomic_DNA"/>
</dbReference>
<gene>
    <name evidence="4" type="ORF">BGZ97_011594</name>
</gene>
<evidence type="ECO:0000313" key="5">
    <source>
        <dbReference type="Proteomes" id="UP000823405"/>
    </source>
</evidence>
<evidence type="ECO:0000256" key="2">
    <source>
        <dbReference type="ARBA" id="ARBA00022737"/>
    </source>
</evidence>
<dbReference type="SMART" id="SM00320">
    <property type="entry name" value="WD40"/>
    <property type="match status" value="4"/>
</dbReference>
<sequence length="404" mass="46104">MLPSCSYCSSIRSNSISSVMEETHSSQVRERNNSTSLSYENQRRDALRELVPNVVRQRLTFHLDECWFVHFSPSAQYLASAGLDFSVILWQDVMTPEPSIYRTFNFNRSISHISWSPDSKYLAVNFQYDPNHNDFICELMVVEVESGETLFSRSLQDKTCQSIVSDVAWFPDSQRILYTDDYGKFCVWNLKGDLIQEYAVGKAHAGKFLRNIPETDNFVVLTVGLVVDIHSFGETGHTIRSLGAQSQHATNVNVSQQGRYAVVTVMDDMQMHRPAQMVVYDLNAMTYLRSFEAETLVNTDFIIMPTFIGPHEELLCAGSETGKLHLWDVETGDLISVLDEHSKHSGCMASSLVYPGLMASCSDDNHIIIWVTKDLQRELQELDEKWLEKRRQLARPAFDIKKGW</sequence>
<dbReference type="InterPro" id="IPR015943">
    <property type="entry name" value="WD40/YVTN_repeat-like_dom_sf"/>
</dbReference>
<dbReference type="PROSITE" id="PS50082">
    <property type="entry name" value="WD_REPEATS_2"/>
    <property type="match status" value="1"/>
</dbReference>
<protein>
    <recommendedName>
        <fullName evidence="6">WD40 repeat-like protein</fullName>
    </recommendedName>
</protein>
<dbReference type="PANTHER" id="PTHR22838:SF0">
    <property type="entry name" value="WD REPEAT-CONTAINING PROTEIN 26"/>
    <property type="match status" value="1"/>
</dbReference>
<dbReference type="AlphaFoldDB" id="A0A9P6R5U9"/>
<dbReference type="OrthoDB" id="972532at2759"/>
<reference evidence="4" key="1">
    <citation type="journal article" date="2020" name="Fungal Divers.">
        <title>Resolving the Mortierellaceae phylogeny through synthesis of multi-gene phylogenetics and phylogenomics.</title>
        <authorList>
            <person name="Vandepol N."/>
            <person name="Liber J."/>
            <person name="Desiro A."/>
            <person name="Na H."/>
            <person name="Kennedy M."/>
            <person name="Barry K."/>
            <person name="Grigoriev I.V."/>
            <person name="Miller A.N."/>
            <person name="O'Donnell K."/>
            <person name="Stajich J.E."/>
            <person name="Bonito G."/>
        </authorList>
    </citation>
    <scope>NUCLEOTIDE SEQUENCE</scope>
    <source>
        <strain evidence="4">NVP60</strain>
    </source>
</reference>
<accession>A0A9P6R5U9</accession>
<dbReference type="InterPro" id="IPR051350">
    <property type="entry name" value="WD_repeat-ST_regulator"/>
</dbReference>
<feature type="repeat" description="WD" evidence="3">
    <location>
        <begin position="59"/>
        <end position="91"/>
    </location>
</feature>
<dbReference type="InterPro" id="IPR001680">
    <property type="entry name" value="WD40_rpt"/>
</dbReference>
<comment type="caution">
    <text evidence="4">The sequence shown here is derived from an EMBL/GenBank/DDBJ whole genome shotgun (WGS) entry which is preliminary data.</text>
</comment>
<proteinExistence type="predicted"/>
<dbReference type="Pfam" id="PF00400">
    <property type="entry name" value="WD40"/>
    <property type="match status" value="1"/>
</dbReference>
<organism evidence="4 5">
    <name type="scientific">Linnemannia gamsii</name>
    <dbReference type="NCBI Taxonomy" id="64522"/>
    <lineage>
        <taxon>Eukaryota</taxon>
        <taxon>Fungi</taxon>
        <taxon>Fungi incertae sedis</taxon>
        <taxon>Mucoromycota</taxon>
        <taxon>Mortierellomycotina</taxon>
        <taxon>Mortierellomycetes</taxon>
        <taxon>Mortierellales</taxon>
        <taxon>Mortierellaceae</taxon>
        <taxon>Linnemannia</taxon>
    </lineage>
</organism>
<keyword evidence="2" id="KW-0677">Repeat</keyword>
<evidence type="ECO:0000313" key="4">
    <source>
        <dbReference type="EMBL" id="KAG0311868.1"/>
    </source>
</evidence>
<keyword evidence="5" id="KW-1185">Reference proteome</keyword>
<name>A0A9P6R5U9_9FUNG</name>
<dbReference type="SUPFAM" id="SSF50978">
    <property type="entry name" value="WD40 repeat-like"/>
    <property type="match status" value="1"/>
</dbReference>
<keyword evidence="1 3" id="KW-0853">WD repeat</keyword>
<evidence type="ECO:0000256" key="3">
    <source>
        <dbReference type="PROSITE-ProRule" id="PRU00221"/>
    </source>
</evidence>
<dbReference type="Proteomes" id="UP000823405">
    <property type="component" value="Unassembled WGS sequence"/>
</dbReference>
<evidence type="ECO:0008006" key="6">
    <source>
        <dbReference type="Google" id="ProtNLM"/>
    </source>
</evidence>